<name>A0A1H3SEC8_9BACT</name>
<dbReference type="PANTHER" id="PTHR47572:SF4">
    <property type="entry name" value="LACTONASE DRP35"/>
    <property type="match status" value="1"/>
</dbReference>
<proteinExistence type="predicted"/>
<keyword evidence="2" id="KW-0732">Signal</keyword>
<keyword evidence="1" id="KW-0378">Hydrolase</keyword>
<dbReference type="InterPro" id="IPR051262">
    <property type="entry name" value="SMP-30/CGR1_Lactonase"/>
</dbReference>
<evidence type="ECO:0000313" key="4">
    <source>
        <dbReference type="EMBL" id="SDZ36087.1"/>
    </source>
</evidence>
<gene>
    <name evidence="4" type="ORF">SAMN05444412_11182</name>
</gene>
<sequence>MKKSVFIAFILIFNSTLMSQAQIVDKRGIVAKKATLEKVADGFSFTEGPAVNRAGDVYFTDQPNDRIIKWSFFTGETSVFMENAGRSNGMFFDRMGNLITCADMENELWEIDAKGNKKVLIENYQGKKLNGPNDLWVAPNGGIYITDPLYKRDYWTRNPEMLQDGEHLYYLSPDRVQFFRVDEKLVKPNGIIGTPDGKKLYVADIGDNKTYVYDIEEDGYLRNRKLFVEMGSDGMTLDHRGNLYLTGKGVTVFNQKGEQIAHIPIDANWTANVTFGGPQRKTLFITAMDAFYSLEMNVRGTH</sequence>
<evidence type="ECO:0000313" key="5">
    <source>
        <dbReference type="Proteomes" id="UP000199663"/>
    </source>
</evidence>
<dbReference type="Pfam" id="PF08450">
    <property type="entry name" value="SGL"/>
    <property type="match status" value="1"/>
</dbReference>
<feature type="domain" description="SMP-30/Gluconolactonase/LRE-like region" evidence="3">
    <location>
        <begin position="45"/>
        <end position="287"/>
    </location>
</feature>
<dbReference type="InterPro" id="IPR011042">
    <property type="entry name" value="6-blade_b-propeller_TolB-like"/>
</dbReference>
<dbReference type="EMBL" id="FNQC01000011">
    <property type="protein sequence ID" value="SDZ36087.1"/>
    <property type="molecule type" value="Genomic_DNA"/>
</dbReference>
<accession>A0A1H3SEC8</accession>
<protein>
    <submittedName>
        <fullName evidence="4">Gluconolactonase</fullName>
    </submittedName>
</protein>
<organism evidence="4 5">
    <name type="scientific">Rhodonellum ikkaensis</name>
    <dbReference type="NCBI Taxonomy" id="336829"/>
    <lineage>
        <taxon>Bacteria</taxon>
        <taxon>Pseudomonadati</taxon>
        <taxon>Bacteroidota</taxon>
        <taxon>Cytophagia</taxon>
        <taxon>Cytophagales</taxon>
        <taxon>Cytophagaceae</taxon>
        <taxon>Rhodonellum</taxon>
    </lineage>
</organism>
<evidence type="ECO:0000256" key="1">
    <source>
        <dbReference type="ARBA" id="ARBA00022801"/>
    </source>
</evidence>
<evidence type="ECO:0000256" key="2">
    <source>
        <dbReference type="SAM" id="SignalP"/>
    </source>
</evidence>
<feature type="signal peptide" evidence="2">
    <location>
        <begin position="1"/>
        <end position="21"/>
    </location>
</feature>
<evidence type="ECO:0000259" key="3">
    <source>
        <dbReference type="Pfam" id="PF08450"/>
    </source>
</evidence>
<dbReference type="Proteomes" id="UP000199663">
    <property type="component" value="Unassembled WGS sequence"/>
</dbReference>
<dbReference type="Gene3D" id="2.120.10.30">
    <property type="entry name" value="TolB, C-terminal domain"/>
    <property type="match status" value="1"/>
</dbReference>
<dbReference type="PANTHER" id="PTHR47572">
    <property type="entry name" value="LIPOPROTEIN-RELATED"/>
    <property type="match status" value="1"/>
</dbReference>
<dbReference type="InterPro" id="IPR013658">
    <property type="entry name" value="SGL"/>
</dbReference>
<reference evidence="4 5" key="1">
    <citation type="submission" date="2016-10" db="EMBL/GenBank/DDBJ databases">
        <authorList>
            <person name="Varghese N."/>
            <person name="Submissions S."/>
        </authorList>
    </citation>
    <scope>NUCLEOTIDE SEQUENCE [LARGE SCALE GENOMIC DNA]</scope>
    <source>
        <strain evidence="4 5">DSM 17997</strain>
    </source>
</reference>
<feature type="chain" id="PRO_5046687525" evidence="2">
    <location>
        <begin position="22"/>
        <end position="302"/>
    </location>
</feature>
<dbReference type="SUPFAM" id="SSF63829">
    <property type="entry name" value="Calcium-dependent phosphotriesterase"/>
    <property type="match status" value="1"/>
</dbReference>
<comment type="caution">
    <text evidence="4">The sequence shown here is derived from an EMBL/GenBank/DDBJ whole genome shotgun (WGS) entry which is preliminary data.</text>
</comment>
<keyword evidence="5" id="KW-1185">Reference proteome</keyword>